<evidence type="ECO:0000256" key="2">
    <source>
        <dbReference type="ARBA" id="ARBA00022679"/>
    </source>
</evidence>
<name>A0ABD1HRV7_SALDI</name>
<accession>A0ABD1HRV7</accession>
<proteinExistence type="inferred from homology"/>
<dbReference type="Pfam" id="PF02458">
    <property type="entry name" value="Transferase"/>
    <property type="match status" value="1"/>
</dbReference>
<comment type="caution">
    <text evidence="4">The sequence shown here is derived from an EMBL/GenBank/DDBJ whole genome shotgun (WGS) entry which is preliminary data.</text>
</comment>
<dbReference type="AlphaFoldDB" id="A0ABD1HRV7"/>
<keyword evidence="5" id="KW-1185">Reference proteome</keyword>
<dbReference type="GO" id="GO:0047172">
    <property type="term" value="F:shikimate O-hydroxycinnamoyltransferase activity"/>
    <property type="evidence" value="ECO:0007669"/>
    <property type="project" value="UniProtKB-EC"/>
</dbReference>
<gene>
    <name evidence="4" type="ORF">AAHA92_09598</name>
</gene>
<evidence type="ECO:0000313" key="4">
    <source>
        <dbReference type="EMBL" id="KAL1559234.1"/>
    </source>
</evidence>
<evidence type="ECO:0000313" key="5">
    <source>
        <dbReference type="Proteomes" id="UP001567538"/>
    </source>
</evidence>
<comment type="similarity">
    <text evidence="1">Belongs to the plant acyltransferase family.</text>
</comment>
<dbReference type="Proteomes" id="UP001567538">
    <property type="component" value="Unassembled WGS sequence"/>
</dbReference>
<dbReference type="Gene3D" id="3.30.559.10">
    <property type="entry name" value="Chloramphenicol acetyltransferase-like domain"/>
    <property type="match status" value="2"/>
</dbReference>
<dbReference type="EC" id="2.3.1.133" evidence="4"/>
<dbReference type="EMBL" id="JBEAFC010000004">
    <property type="protein sequence ID" value="KAL1559234.1"/>
    <property type="molecule type" value="Genomic_DNA"/>
</dbReference>
<reference evidence="4 5" key="1">
    <citation type="submission" date="2024-06" db="EMBL/GenBank/DDBJ databases">
        <title>A chromosome level genome sequence of Diviner's sage (Salvia divinorum).</title>
        <authorList>
            <person name="Ford S.A."/>
            <person name="Ro D.-K."/>
            <person name="Ness R.W."/>
            <person name="Phillips M.A."/>
        </authorList>
    </citation>
    <scope>NUCLEOTIDE SEQUENCE [LARGE SCALE GENOMIC DNA]</scope>
    <source>
        <strain evidence="4">SAF-2024a</strain>
        <tissue evidence="4">Leaf</tissue>
    </source>
</reference>
<evidence type="ECO:0000256" key="1">
    <source>
        <dbReference type="ARBA" id="ARBA00009861"/>
    </source>
</evidence>
<keyword evidence="3 4" id="KW-0012">Acyltransferase</keyword>
<dbReference type="PANTHER" id="PTHR31623">
    <property type="entry name" value="F21J9.9"/>
    <property type="match status" value="1"/>
</dbReference>
<sequence>MRANVVRRKLIKPCTPTPKNLKNYKISCIDELAPSTNIGVLLFYPPKPGRIIQKLEESLQKILPQFYVLAGRYIKTNHSINCGDEGVEFVEAEAADDELPDIVGTSEQLNDLLPRRSYQMDGELDPLLSVQITDLKCGGLVIGVSVSHRIFDTCSLATFIAAWSNASSSSAENISTVIPSFDESTALFPGRHWSKVECSRMEGHGIVCRRFCFNKEAIDRLRSKLGPEDGKLKVSKVLVVSAVIAKALIGRSRDYYISHAVNMRGRTIPPMQKHACGNLVLQALSSCVAEVEMGTQELVNLMDEAIGKAISKCGQLSLGGATLKPVANALPEASTTAVWFSDWSKFGFCDIDFGQGKPVWVGIAPMHAQDTTILMGNRDGDGIEAWVHLTKDDMKLFET</sequence>
<organism evidence="4 5">
    <name type="scientific">Salvia divinorum</name>
    <name type="common">Maria pastora</name>
    <name type="synonym">Diviner's sage</name>
    <dbReference type="NCBI Taxonomy" id="28513"/>
    <lineage>
        <taxon>Eukaryota</taxon>
        <taxon>Viridiplantae</taxon>
        <taxon>Streptophyta</taxon>
        <taxon>Embryophyta</taxon>
        <taxon>Tracheophyta</taxon>
        <taxon>Spermatophyta</taxon>
        <taxon>Magnoliopsida</taxon>
        <taxon>eudicotyledons</taxon>
        <taxon>Gunneridae</taxon>
        <taxon>Pentapetalae</taxon>
        <taxon>asterids</taxon>
        <taxon>lamiids</taxon>
        <taxon>Lamiales</taxon>
        <taxon>Lamiaceae</taxon>
        <taxon>Nepetoideae</taxon>
        <taxon>Mentheae</taxon>
        <taxon>Salviinae</taxon>
        <taxon>Salvia</taxon>
        <taxon>Salvia subgen. Calosphace</taxon>
    </lineage>
</organism>
<protein>
    <submittedName>
        <fullName evidence="4">Shikimate O-hydroxycinnamoyltransferase</fullName>
        <ecNumber evidence="4">2.3.1.133</ecNumber>
    </submittedName>
</protein>
<keyword evidence="2 4" id="KW-0808">Transferase</keyword>
<dbReference type="InterPro" id="IPR023213">
    <property type="entry name" value="CAT-like_dom_sf"/>
</dbReference>
<dbReference type="PANTHER" id="PTHR31623:SF70">
    <property type="entry name" value="TRANSFERASE, CHLORAMPHENICOL ACETYLTRANSFERASE-LIKE DOMAIN PROTEIN"/>
    <property type="match status" value="1"/>
</dbReference>
<evidence type="ECO:0000256" key="3">
    <source>
        <dbReference type="ARBA" id="ARBA00023315"/>
    </source>
</evidence>